<dbReference type="PANTHER" id="PTHR12526">
    <property type="entry name" value="GLYCOSYLTRANSFERASE"/>
    <property type="match status" value="1"/>
</dbReference>
<evidence type="ECO:0000256" key="1">
    <source>
        <dbReference type="ARBA" id="ARBA00009481"/>
    </source>
</evidence>
<evidence type="ECO:0000259" key="4">
    <source>
        <dbReference type="Pfam" id="PF00534"/>
    </source>
</evidence>
<evidence type="ECO:0000313" key="5">
    <source>
        <dbReference type="EMBL" id="VVJ17616.1"/>
    </source>
</evidence>
<dbReference type="AlphaFoldDB" id="A0A6I8LQ15"/>
<evidence type="ECO:0000313" key="6">
    <source>
        <dbReference type="Proteomes" id="UP000399805"/>
    </source>
</evidence>
<dbReference type="CDD" id="cd03801">
    <property type="entry name" value="GT4_PimA-like"/>
    <property type="match status" value="1"/>
</dbReference>
<reference evidence="5 6" key="1">
    <citation type="submission" date="2019-09" db="EMBL/GenBank/DDBJ databases">
        <authorList>
            <person name="Leyn A S."/>
        </authorList>
    </citation>
    <scope>NUCLEOTIDE SEQUENCE [LARGE SCALE GENOMIC DNA]</scope>
    <source>
        <strain evidence="5">AA231_1</strain>
    </source>
</reference>
<dbReference type="Proteomes" id="UP000399805">
    <property type="component" value="Unassembled WGS sequence"/>
</dbReference>
<name>A0A6I8LQ15_9PSEU</name>
<dbReference type="EMBL" id="CABVGP010000001">
    <property type="protein sequence ID" value="VVJ17616.1"/>
    <property type="molecule type" value="Genomic_DNA"/>
</dbReference>
<evidence type="ECO:0000256" key="2">
    <source>
        <dbReference type="ARBA" id="ARBA00022676"/>
    </source>
</evidence>
<keyword evidence="3" id="KW-0808">Transferase</keyword>
<gene>
    <name evidence="5" type="ORF">AA23TX_02637</name>
</gene>
<dbReference type="Pfam" id="PF00534">
    <property type="entry name" value="Glycos_transf_1"/>
    <property type="match status" value="1"/>
</dbReference>
<protein>
    <recommendedName>
        <fullName evidence="4">Glycosyl transferase family 1 domain-containing protein</fullName>
    </recommendedName>
</protein>
<sequence>MISQDTRTTAVADPVAVLRTLTPGAGPDRADAVRRALHPGFAGPALVEYAGAVPDGTDPDGAVAALRALTRRTGTPGPGEVLVAVPETGDAALDDLAGSVALDLFADAVAAHGKAAAAAAIGTAFAVAPPRRGALLLDLAERHGLHCLPVSAAADAGPGDRRYRHALWRYLSQLDEAPAATEILAAAHIRAADPYERALSAVCLARQSGQGFESPLWTVPAADRRGLTVAQSMLLGSFDQPGAGASGGLTVLARHLGTALPRHAGIARVVTLTLAGRDLLRDRDTLAEAGDDGHLVLRLPVDSPGPPPQAALARHRPAIGFLARHLLWLADRTPDVVHVRYSDDGSAAVADAARAMGARTVFTLTADPHRSLAERHRAGRPGDRQAARFDLHRMYTADRLVAAADTLLGLPGRPDGELAAYFPRLRERPEPESVAEGIPVVSPVAAAEVRQEQLIDSLFAAGSGLPRLVPEARGLPVVLSVGRLHPVKQQDLLVEAWLSRGLYRHTALVLVGGDTTDPNDDEARILGRIRELASRYPAAAGRLAVLAAVSNEDVRSLEHGLSRRLPAPTPHLYVCPSRKEEFGIAVLEAMDAGLLVLGPRRGGLGHYIDHGRNGLLADTSSLAAFGDALTAFVRGAADDPVRARAVAAAGRDTVARRFGIHEVAGRFAAVYQRTAGTTARPATANLLEGPPSPNADPR</sequence>
<dbReference type="InterPro" id="IPR001296">
    <property type="entry name" value="Glyco_trans_1"/>
</dbReference>
<keyword evidence="6" id="KW-1185">Reference proteome</keyword>
<dbReference type="PANTHER" id="PTHR12526:SF640">
    <property type="entry name" value="COLANIC ACID BIOSYNTHESIS GLYCOSYLTRANSFERASE WCAL-RELATED"/>
    <property type="match status" value="1"/>
</dbReference>
<accession>A0A6I8LQ15</accession>
<organism evidence="5 6">
    <name type="scientific">Amycolatopsis camponoti</name>
    <dbReference type="NCBI Taxonomy" id="2606593"/>
    <lineage>
        <taxon>Bacteria</taxon>
        <taxon>Bacillati</taxon>
        <taxon>Actinomycetota</taxon>
        <taxon>Actinomycetes</taxon>
        <taxon>Pseudonocardiales</taxon>
        <taxon>Pseudonocardiaceae</taxon>
        <taxon>Amycolatopsis</taxon>
    </lineage>
</organism>
<proteinExistence type="inferred from homology"/>
<keyword evidence="2" id="KW-0328">Glycosyltransferase</keyword>
<dbReference type="Gene3D" id="3.40.50.2000">
    <property type="entry name" value="Glycogen Phosphorylase B"/>
    <property type="match status" value="2"/>
</dbReference>
<dbReference type="SUPFAM" id="SSF53756">
    <property type="entry name" value="UDP-Glycosyltransferase/glycogen phosphorylase"/>
    <property type="match status" value="1"/>
</dbReference>
<feature type="domain" description="Glycosyl transferase family 1" evidence="4">
    <location>
        <begin position="475"/>
        <end position="635"/>
    </location>
</feature>
<dbReference type="RefSeq" id="WP_155542754.1">
    <property type="nucleotide sequence ID" value="NZ_CABVGP010000001.1"/>
</dbReference>
<comment type="similarity">
    <text evidence="1">Belongs to the glycosyltransferase group 1 family. Glycosyltransferase 4 subfamily.</text>
</comment>
<dbReference type="GO" id="GO:0016757">
    <property type="term" value="F:glycosyltransferase activity"/>
    <property type="evidence" value="ECO:0007669"/>
    <property type="project" value="UniProtKB-KW"/>
</dbReference>
<evidence type="ECO:0000256" key="3">
    <source>
        <dbReference type="ARBA" id="ARBA00022679"/>
    </source>
</evidence>